<dbReference type="Proteomes" id="UP001294444">
    <property type="component" value="Unassembled WGS sequence"/>
</dbReference>
<evidence type="ECO:0000313" key="1">
    <source>
        <dbReference type="EMBL" id="SNX87850.1"/>
    </source>
</evidence>
<sequence>MEVKLATGSEILEGSGQYGREVSALSRCRTGVALPVSGRDAARTSRSKCPRQILQLSMLGMTTSSGRCGHKGAIAAYFRFARQGMARDGIACDRGSYAGSSSWRTRTVSNH</sequence>
<accession>A0AAJ4XSQ6</accession>
<keyword evidence="2" id="KW-1185">Reference proteome</keyword>
<name>A0AAJ4XSQ6_9BASI</name>
<organism evidence="1 2">
    <name type="scientific">Melanopsichium pennsylvanicum</name>
    <dbReference type="NCBI Taxonomy" id="63383"/>
    <lineage>
        <taxon>Eukaryota</taxon>
        <taxon>Fungi</taxon>
        <taxon>Dikarya</taxon>
        <taxon>Basidiomycota</taxon>
        <taxon>Ustilaginomycotina</taxon>
        <taxon>Ustilaginomycetes</taxon>
        <taxon>Ustilaginales</taxon>
        <taxon>Ustilaginaceae</taxon>
        <taxon>Melanopsichium</taxon>
    </lineage>
</organism>
<dbReference type="EMBL" id="OAPG01000021">
    <property type="protein sequence ID" value="SNX87850.1"/>
    <property type="molecule type" value="Genomic_DNA"/>
</dbReference>
<reference evidence="1" key="1">
    <citation type="submission" date="2023-10" db="EMBL/GenBank/DDBJ databases">
        <authorList>
            <person name="Guldener U."/>
        </authorList>
    </citation>
    <scope>NUCLEOTIDE SEQUENCE</scope>
    <source>
        <strain evidence="1">Mp4</strain>
    </source>
</reference>
<protein>
    <submittedName>
        <fullName evidence="1">Uncharacterized protein</fullName>
    </submittedName>
</protein>
<gene>
    <name evidence="1" type="ORF">MEPE_06561</name>
</gene>
<comment type="caution">
    <text evidence="1">The sequence shown here is derived from an EMBL/GenBank/DDBJ whole genome shotgun (WGS) entry which is preliminary data.</text>
</comment>
<dbReference type="AlphaFoldDB" id="A0AAJ4XSQ6"/>
<evidence type="ECO:0000313" key="2">
    <source>
        <dbReference type="Proteomes" id="UP001294444"/>
    </source>
</evidence>
<proteinExistence type="predicted"/>